<dbReference type="OrthoDB" id="9803714at2"/>
<dbReference type="InterPro" id="IPR005119">
    <property type="entry name" value="LysR_subst-bd"/>
</dbReference>
<dbReference type="InterPro" id="IPR000847">
    <property type="entry name" value="LysR_HTH_N"/>
</dbReference>
<dbReference type="SUPFAM" id="SSF46785">
    <property type="entry name" value="Winged helix' DNA-binding domain"/>
    <property type="match status" value="1"/>
</dbReference>
<evidence type="ECO:0000256" key="3">
    <source>
        <dbReference type="ARBA" id="ARBA00023125"/>
    </source>
</evidence>
<dbReference type="Proteomes" id="UP000291269">
    <property type="component" value="Unassembled WGS sequence"/>
</dbReference>
<dbReference type="InterPro" id="IPR036388">
    <property type="entry name" value="WH-like_DNA-bd_sf"/>
</dbReference>
<keyword evidence="2" id="KW-0805">Transcription regulation</keyword>
<evidence type="ECO:0000313" key="6">
    <source>
        <dbReference type="EMBL" id="RXZ62459.1"/>
    </source>
</evidence>
<dbReference type="PANTHER" id="PTHR30419:SF8">
    <property type="entry name" value="NITROGEN ASSIMILATION TRANSCRIPTIONAL ACTIVATOR-RELATED"/>
    <property type="match status" value="1"/>
</dbReference>
<comment type="caution">
    <text evidence="6">The sequence shown here is derived from an EMBL/GenBank/DDBJ whole genome shotgun (WGS) entry which is preliminary data.</text>
</comment>
<gene>
    <name evidence="6" type="ORF">ESZ91_03855</name>
</gene>
<dbReference type="GO" id="GO:0005829">
    <property type="term" value="C:cytosol"/>
    <property type="evidence" value="ECO:0007669"/>
    <property type="project" value="TreeGrafter"/>
</dbReference>
<organism evidence="6 7">
    <name type="scientific">Candidatus Borkfalkia ceftriaxoniphila</name>
    <dbReference type="NCBI Taxonomy" id="2508949"/>
    <lineage>
        <taxon>Bacteria</taxon>
        <taxon>Bacillati</taxon>
        <taxon>Bacillota</taxon>
        <taxon>Clostridia</taxon>
        <taxon>Christensenellales</taxon>
        <taxon>Christensenellaceae</taxon>
        <taxon>Candidatus Borkfalkia</taxon>
    </lineage>
</organism>
<dbReference type="Gene3D" id="1.10.10.10">
    <property type="entry name" value="Winged helix-like DNA-binding domain superfamily/Winged helix DNA-binding domain"/>
    <property type="match status" value="1"/>
</dbReference>
<keyword evidence="7" id="KW-1185">Reference proteome</keyword>
<dbReference type="InterPro" id="IPR036390">
    <property type="entry name" value="WH_DNA-bd_sf"/>
</dbReference>
<dbReference type="Pfam" id="PF00126">
    <property type="entry name" value="HTH_1"/>
    <property type="match status" value="1"/>
</dbReference>
<dbReference type="FunFam" id="1.10.10.10:FF:000001">
    <property type="entry name" value="LysR family transcriptional regulator"/>
    <property type="match status" value="1"/>
</dbReference>
<dbReference type="InterPro" id="IPR050950">
    <property type="entry name" value="HTH-type_LysR_regulators"/>
</dbReference>
<sequence length="295" mass="33588">MELRVLRYFLTLAREENISRAAEALYITQPTLSRQLAELEEELGVRLFERGKRKIVLTEDGILLRRRAEEMIALEQKVECEFRQKEYDLSGVISIGAAETKASEIFPKLITSFRAKYPAVTFDIQSDIATHVKEGLDRGLIDVGLLIEPGDIDKYSFIRLGIDDRCGILMSTDSPLAQKDYITIDDLIGLPIVANKRPSVQSFYRNALGETYDQLNVIATFNLVNNAAHFARQNLGYVFTVESTLTEASGLGTCFKPFYPEIRQSTFIIWKKYQPVNRAVKKFIEEIIMLYGHSE</sequence>
<dbReference type="AlphaFoldDB" id="A0A4Q2KEN5"/>
<dbReference type="PRINTS" id="PR00039">
    <property type="entry name" value="HTHLYSR"/>
</dbReference>
<accession>A0A4Q2KEN5</accession>
<evidence type="ECO:0000259" key="5">
    <source>
        <dbReference type="PROSITE" id="PS50931"/>
    </source>
</evidence>
<dbReference type="SUPFAM" id="SSF53850">
    <property type="entry name" value="Periplasmic binding protein-like II"/>
    <property type="match status" value="1"/>
</dbReference>
<evidence type="ECO:0000256" key="2">
    <source>
        <dbReference type="ARBA" id="ARBA00023015"/>
    </source>
</evidence>
<evidence type="ECO:0000256" key="1">
    <source>
        <dbReference type="ARBA" id="ARBA00009437"/>
    </source>
</evidence>
<protein>
    <submittedName>
        <fullName evidence="6">LysR family transcriptional regulator</fullName>
    </submittedName>
</protein>
<dbReference type="Pfam" id="PF03466">
    <property type="entry name" value="LysR_substrate"/>
    <property type="match status" value="1"/>
</dbReference>
<name>A0A4Q2KEN5_9FIRM</name>
<evidence type="ECO:0000313" key="7">
    <source>
        <dbReference type="Proteomes" id="UP000291269"/>
    </source>
</evidence>
<dbReference type="PANTHER" id="PTHR30419">
    <property type="entry name" value="HTH-TYPE TRANSCRIPTIONAL REGULATOR YBHD"/>
    <property type="match status" value="1"/>
</dbReference>
<feature type="domain" description="HTH lysR-type" evidence="5">
    <location>
        <begin position="1"/>
        <end position="58"/>
    </location>
</feature>
<dbReference type="GO" id="GO:0003677">
    <property type="term" value="F:DNA binding"/>
    <property type="evidence" value="ECO:0007669"/>
    <property type="project" value="UniProtKB-KW"/>
</dbReference>
<evidence type="ECO:0000256" key="4">
    <source>
        <dbReference type="ARBA" id="ARBA00023163"/>
    </source>
</evidence>
<comment type="similarity">
    <text evidence="1">Belongs to the LysR transcriptional regulatory family.</text>
</comment>
<keyword evidence="4" id="KW-0804">Transcription</keyword>
<dbReference type="GO" id="GO:0003700">
    <property type="term" value="F:DNA-binding transcription factor activity"/>
    <property type="evidence" value="ECO:0007669"/>
    <property type="project" value="InterPro"/>
</dbReference>
<proteinExistence type="inferred from homology"/>
<dbReference type="EMBL" id="SDOZ01000002">
    <property type="protein sequence ID" value="RXZ62459.1"/>
    <property type="molecule type" value="Genomic_DNA"/>
</dbReference>
<dbReference type="PROSITE" id="PS50931">
    <property type="entry name" value="HTH_LYSR"/>
    <property type="match status" value="1"/>
</dbReference>
<keyword evidence="3" id="KW-0238">DNA-binding</keyword>
<dbReference type="CDD" id="cd05466">
    <property type="entry name" value="PBP2_LTTR_substrate"/>
    <property type="match status" value="1"/>
</dbReference>
<reference evidence="6 7" key="1">
    <citation type="journal article" date="2019" name="Gut">
        <title>Antibiotics-induced monodominance of a novel gut bacterial order.</title>
        <authorList>
            <person name="Hildebrand F."/>
            <person name="Moitinho-Silva L."/>
            <person name="Blasche S."/>
            <person name="Jahn M.T."/>
            <person name="Gossmann T.I."/>
            <person name="Heuerta-Cepas J."/>
            <person name="Hercog R."/>
            <person name="Luetge M."/>
            <person name="Bahram M."/>
            <person name="Pryszlak A."/>
            <person name="Alves R.J."/>
            <person name="Waszak S.M."/>
            <person name="Zhu A."/>
            <person name="Ye L."/>
            <person name="Costea P.I."/>
            <person name="Aalvink S."/>
            <person name="Belzer C."/>
            <person name="Forslund S.K."/>
            <person name="Sunagawa S."/>
            <person name="Hentschel U."/>
            <person name="Merten C."/>
            <person name="Patil K.R."/>
            <person name="Benes V."/>
            <person name="Bork P."/>
        </authorList>
    </citation>
    <scope>NUCLEOTIDE SEQUENCE [LARGE SCALE GENOMIC DNA]</scope>
    <source>
        <strain evidence="6 7">HDS1380</strain>
    </source>
</reference>
<dbReference type="Gene3D" id="3.40.190.290">
    <property type="match status" value="1"/>
</dbReference>